<sequence length="55" mass="6628">MEDKKDMQEIINEHINLKLIEHRVSAYSSPDFLVRNHGEIKTGKPRLRWREVKKI</sequence>
<reference evidence="1" key="2">
    <citation type="journal article" date="2024" name="Plant">
        <title>Genomic evolution and insights into agronomic trait innovations of Sesamum species.</title>
        <authorList>
            <person name="Miao H."/>
            <person name="Wang L."/>
            <person name="Qu L."/>
            <person name="Liu H."/>
            <person name="Sun Y."/>
            <person name="Le M."/>
            <person name="Wang Q."/>
            <person name="Wei S."/>
            <person name="Zheng Y."/>
            <person name="Lin W."/>
            <person name="Duan Y."/>
            <person name="Cao H."/>
            <person name="Xiong S."/>
            <person name="Wang X."/>
            <person name="Wei L."/>
            <person name="Li C."/>
            <person name="Ma Q."/>
            <person name="Ju M."/>
            <person name="Zhao R."/>
            <person name="Li G."/>
            <person name="Mu C."/>
            <person name="Tian Q."/>
            <person name="Mei H."/>
            <person name="Zhang T."/>
            <person name="Gao T."/>
            <person name="Zhang H."/>
        </authorList>
    </citation>
    <scope>NUCLEOTIDE SEQUENCE</scope>
    <source>
        <strain evidence="1">KEN1</strain>
    </source>
</reference>
<organism evidence="1">
    <name type="scientific">Sesamum latifolium</name>
    <dbReference type="NCBI Taxonomy" id="2727402"/>
    <lineage>
        <taxon>Eukaryota</taxon>
        <taxon>Viridiplantae</taxon>
        <taxon>Streptophyta</taxon>
        <taxon>Embryophyta</taxon>
        <taxon>Tracheophyta</taxon>
        <taxon>Spermatophyta</taxon>
        <taxon>Magnoliopsida</taxon>
        <taxon>eudicotyledons</taxon>
        <taxon>Gunneridae</taxon>
        <taxon>Pentapetalae</taxon>
        <taxon>asterids</taxon>
        <taxon>lamiids</taxon>
        <taxon>Lamiales</taxon>
        <taxon>Pedaliaceae</taxon>
        <taxon>Sesamum</taxon>
    </lineage>
</organism>
<accession>A0AAW2X5K4</accession>
<comment type="caution">
    <text evidence="1">The sequence shown here is derived from an EMBL/GenBank/DDBJ whole genome shotgun (WGS) entry which is preliminary data.</text>
</comment>
<dbReference type="EMBL" id="JACGWN010000005">
    <property type="protein sequence ID" value="KAL0449093.1"/>
    <property type="molecule type" value="Genomic_DNA"/>
</dbReference>
<gene>
    <name evidence="1" type="ORF">Slati_1465700</name>
</gene>
<protein>
    <submittedName>
        <fullName evidence="1">Uncharacterized protein</fullName>
    </submittedName>
</protein>
<evidence type="ECO:0000313" key="1">
    <source>
        <dbReference type="EMBL" id="KAL0449093.1"/>
    </source>
</evidence>
<reference evidence="1" key="1">
    <citation type="submission" date="2020-06" db="EMBL/GenBank/DDBJ databases">
        <authorList>
            <person name="Li T."/>
            <person name="Hu X."/>
            <person name="Zhang T."/>
            <person name="Song X."/>
            <person name="Zhang H."/>
            <person name="Dai N."/>
            <person name="Sheng W."/>
            <person name="Hou X."/>
            <person name="Wei L."/>
        </authorList>
    </citation>
    <scope>NUCLEOTIDE SEQUENCE</scope>
    <source>
        <strain evidence="1">KEN1</strain>
        <tissue evidence="1">Leaf</tissue>
    </source>
</reference>
<name>A0AAW2X5K4_9LAMI</name>
<dbReference type="AlphaFoldDB" id="A0AAW2X5K4"/>
<proteinExistence type="predicted"/>